<accession>A0AAQ3N972</accession>
<keyword evidence="4" id="KW-0788">Thiol protease</keyword>
<evidence type="ECO:0000256" key="1">
    <source>
        <dbReference type="ARBA" id="ARBA00005234"/>
    </source>
</evidence>
<dbReference type="GO" id="GO:0016929">
    <property type="term" value="F:deSUMOylase activity"/>
    <property type="evidence" value="ECO:0007669"/>
    <property type="project" value="TreeGrafter"/>
</dbReference>
<evidence type="ECO:0000313" key="6">
    <source>
        <dbReference type="EMBL" id="WVZ04468.1"/>
    </source>
</evidence>
<dbReference type="PROSITE" id="PS50600">
    <property type="entry name" value="ULP_PROTEASE"/>
    <property type="match status" value="1"/>
</dbReference>
<evidence type="ECO:0000259" key="5">
    <source>
        <dbReference type="PROSITE" id="PS50600"/>
    </source>
</evidence>
<dbReference type="SUPFAM" id="SSF54001">
    <property type="entry name" value="Cysteine proteinases"/>
    <property type="match status" value="1"/>
</dbReference>
<evidence type="ECO:0000256" key="4">
    <source>
        <dbReference type="ARBA" id="ARBA00022807"/>
    </source>
</evidence>
<keyword evidence="2" id="KW-0645">Protease</keyword>
<dbReference type="GO" id="GO:0016926">
    <property type="term" value="P:protein desumoylation"/>
    <property type="evidence" value="ECO:0007669"/>
    <property type="project" value="TreeGrafter"/>
</dbReference>
<gene>
    <name evidence="6" type="ORF">V8G54_025274</name>
</gene>
<dbReference type="GO" id="GO:0005634">
    <property type="term" value="C:nucleus"/>
    <property type="evidence" value="ECO:0007669"/>
    <property type="project" value="TreeGrafter"/>
</dbReference>
<dbReference type="GO" id="GO:0006508">
    <property type="term" value="P:proteolysis"/>
    <property type="evidence" value="ECO:0007669"/>
    <property type="project" value="UniProtKB-KW"/>
</dbReference>
<name>A0AAQ3N972_VIGMU</name>
<dbReference type="Gene3D" id="3.40.395.10">
    <property type="entry name" value="Adenoviral Proteinase, Chain A"/>
    <property type="match status" value="1"/>
</dbReference>
<organism evidence="6 7">
    <name type="scientific">Vigna mungo</name>
    <name type="common">Black gram</name>
    <name type="synonym">Phaseolus mungo</name>
    <dbReference type="NCBI Taxonomy" id="3915"/>
    <lineage>
        <taxon>Eukaryota</taxon>
        <taxon>Viridiplantae</taxon>
        <taxon>Streptophyta</taxon>
        <taxon>Embryophyta</taxon>
        <taxon>Tracheophyta</taxon>
        <taxon>Spermatophyta</taxon>
        <taxon>Magnoliopsida</taxon>
        <taxon>eudicotyledons</taxon>
        <taxon>Gunneridae</taxon>
        <taxon>Pentapetalae</taxon>
        <taxon>rosids</taxon>
        <taxon>fabids</taxon>
        <taxon>Fabales</taxon>
        <taxon>Fabaceae</taxon>
        <taxon>Papilionoideae</taxon>
        <taxon>50 kb inversion clade</taxon>
        <taxon>NPAAA clade</taxon>
        <taxon>indigoferoid/millettioid clade</taxon>
        <taxon>Phaseoleae</taxon>
        <taxon>Vigna</taxon>
    </lineage>
</organism>
<dbReference type="AlphaFoldDB" id="A0AAQ3N972"/>
<feature type="domain" description="Ubiquitin-like protease family profile" evidence="5">
    <location>
        <begin position="376"/>
        <end position="586"/>
    </location>
</feature>
<comment type="similarity">
    <text evidence="1">Belongs to the peptidase C48 family.</text>
</comment>
<dbReference type="InterPro" id="IPR038765">
    <property type="entry name" value="Papain-like_cys_pep_sf"/>
</dbReference>
<dbReference type="PANTHER" id="PTHR12606:SF136">
    <property type="entry name" value="ULP1 PROTEASE FAMILY PROTEIN"/>
    <property type="match status" value="1"/>
</dbReference>
<dbReference type="InterPro" id="IPR003653">
    <property type="entry name" value="Peptidase_C48_C"/>
</dbReference>
<dbReference type="EMBL" id="CP144694">
    <property type="protein sequence ID" value="WVZ04468.1"/>
    <property type="molecule type" value="Genomic_DNA"/>
</dbReference>
<proteinExistence type="inferred from homology"/>
<sequence>MDFNKAKDDRNPRCRSWCETKVIVEINSKLREVDRIRIGQTPFKWCVNMDKAIDLCSPLLYEMVSRWIGRNKCFTVKQRMVPFKVSDVCMGLGLGVGGLDVHFDDNVVGVVCEQFSSNSFSPKDVVDRIKFLLQNDDSDVDCAVSNMPFKVLDDIDSLNQYDWAKAVHTYLINSLSKEAMILRQRDIKNSIAISGNIAVLQLWAVERLGLIDGEHEIVFPRILKWPLICWQWLLRMEDHDNPVIRATLNLDEGPVPEHGADGNGLSWEELTQKAQHNQSILVEMNKELTDLGHVVVAVRNRRQQHSDFGRAAQGEPDVGARADVGGETEADVQGVEDVQDVHDVEDVEDFEDVNDVGAPPLVVLPAVHPHQDVPLLQINPKHLYNLVTPFRAPWWVVSEICGQVFGTRECYFLGPQKQVDNMGMLFATSVFMFFEKRSTGVVKRICLSPLYAITQVLQDSKKRKLNRQVWTLNDYANFFQANIIGFDDIIKVDLLFAPIIHDGHWWCYAVKIPTMEMFAMDSVGHNRKERKRIDTVMAQNLEIFFGHLFNRYEENKLSLVVQHVHTPIQPNSYDCGVYVLKFMELWDGVQRYDGKTMPNYSSEELQEIRENYVSQLILDPDNVRRNQVLQFLQLIY</sequence>
<evidence type="ECO:0000256" key="2">
    <source>
        <dbReference type="ARBA" id="ARBA00022670"/>
    </source>
</evidence>
<keyword evidence="3" id="KW-0378">Hydrolase</keyword>
<dbReference type="Proteomes" id="UP001374535">
    <property type="component" value="Chromosome 7"/>
</dbReference>
<dbReference type="PANTHER" id="PTHR12606">
    <property type="entry name" value="SENTRIN/SUMO-SPECIFIC PROTEASE"/>
    <property type="match status" value="1"/>
</dbReference>
<keyword evidence="7" id="KW-1185">Reference proteome</keyword>
<evidence type="ECO:0000313" key="7">
    <source>
        <dbReference type="Proteomes" id="UP001374535"/>
    </source>
</evidence>
<evidence type="ECO:0000256" key="3">
    <source>
        <dbReference type="ARBA" id="ARBA00022801"/>
    </source>
</evidence>
<dbReference type="Pfam" id="PF02902">
    <property type="entry name" value="Peptidase_C48"/>
    <property type="match status" value="1"/>
</dbReference>
<reference evidence="6 7" key="1">
    <citation type="journal article" date="2023" name="Life. Sci Alliance">
        <title>Evolutionary insights into 3D genome organization and epigenetic landscape of Vigna mungo.</title>
        <authorList>
            <person name="Junaid A."/>
            <person name="Singh B."/>
            <person name="Bhatia S."/>
        </authorList>
    </citation>
    <scope>NUCLEOTIDE SEQUENCE [LARGE SCALE GENOMIC DNA]</scope>
    <source>
        <strain evidence="6">Urdbean</strain>
    </source>
</reference>
<protein>
    <recommendedName>
        <fullName evidence="5">Ubiquitin-like protease family profile domain-containing protein</fullName>
    </recommendedName>
</protein>